<dbReference type="InterPro" id="IPR050091">
    <property type="entry name" value="PKS_NRPS_Biosynth_Enz"/>
</dbReference>
<feature type="region of interest" description="C-terminal hotdog fold" evidence="3">
    <location>
        <begin position="131"/>
        <end position="271"/>
    </location>
</feature>
<sequence length="271" mass="28460">MGERMPAPHPVWHGTVEPQLVPWLGDHRIGDDVLMPAAAYVEMALSAGRRALDRPVEVRHLEIGRPLSVPWPDPTPVALQTAVTPDDGALTISVREEHGGECLTVVRAQVRTLLGAAPAPLDVDALRARCDRRIDGPDFYRACHAIGLDCGPDFQLIDRVDAGDGEVLAGYRLTHPADAYTVHPVLIDAPLQATVALAGGQAESAAFLPTVFGAVRVWRTPHPPASSICAAAAVAPTRSAGTSPTPTPTAPSPSRSTAAAPAAATWPDAPR</sequence>
<feature type="domain" description="PKS/mFAS DH" evidence="5">
    <location>
        <begin position="1"/>
        <end position="271"/>
    </location>
</feature>
<dbReference type="PANTHER" id="PTHR43775:SF37">
    <property type="entry name" value="SI:DKEY-61P9.11"/>
    <property type="match status" value="1"/>
</dbReference>
<feature type="active site" description="Proton donor; for dehydratase activity" evidence="3">
    <location>
        <position position="188"/>
    </location>
</feature>
<keyword evidence="1" id="KW-0596">Phosphopantetheine</keyword>
<feature type="region of interest" description="Disordered" evidence="4">
    <location>
        <begin position="236"/>
        <end position="271"/>
    </location>
</feature>
<evidence type="ECO:0000256" key="3">
    <source>
        <dbReference type="PROSITE-ProRule" id="PRU01363"/>
    </source>
</evidence>
<evidence type="ECO:0000256" key="2">
    <source>
        <dbReference type="ARBA" id="ARBA00022553"/>
    </source>
</evidence>
<dbReference type="SMART" id="SM00826">
    <property type="entry name" value="PKS_DH"/>
    <property type="match status" value="1"/>
</dbReference>
<name>A0AAT9HGB2_9ACTN</name>
<evidence type="ECO:0000256" key="4">
    <source>
        <dbReference type="SAM" id="MobiDB-lite"/>
    </source>
</evidence>
<feature type="compositionally biased region" description="Low complexity" evidence="4">
    <location>
        <begin position="252"/>
        <end position="271"/>
    </location>
</feature>
<dbReference type="PROSITE" id="PS52019">
    <property type="entry name" value="PKS_MFAS_DH"/>
    <property type="match status" value="1"/>
</dbReference>
<feature type="region of interest" description="N-terminal hotdog fold" evidence="3">
    <location>
        <begin position="1"/>
        <end position="117"/>
    </location>
</feature>
<gene>
    <name evidence="6" type="ORF">SHKM778_28320</name>
</gene>
<dbReference type="GO" id="GO:0004312">
    <property type="term" value="F:fatty acid synthase activity"/>
    <property type="evidence" value="ECO:0007669"/>
    <property type="project" value="TreeGrafter"/>
</dbReference>
<evidence type="ECO:0000313" key="6">
    <source>
        <dbReference type="EMBL" id="BFO16444.1"/>
    </source>
</evidence>
<reference evidence="6" key="1">
    <citation type="submission" date="2024-06" db="EMBL/GenBank/DDBJ databases">
        <authorList>
            <consortium name="consrtm"/>
            <person name="Uemura M."/>
            <person name="Terahara T."/>
        </authorList>
    </citation>
    <scope>NUCLEOTIDE SEQUENCE</scope>
    <source>
        <strain evidence="6">KM77-8</strain>
    </source>
</reference>
<dbReference type="GO" id="GO:0006633">
    <property type="term" value="P:fatty acid biosynthetic process"/>
    <property type="evidence" value="ECO:0007669"/>
    <property type="project" value="TreeGrafter"/>
</dbReference>
<dbReference type="Pfam" id="PF21089">
    <property type="entry name" value="PKS_DH_N"/>
    <property type="match status" value="1"/>
</dbReference>
<feature type="active site" description="Proton acceptor; for dehydratase activity" evidence="3">
    <location>
        <position position="27"/>
    </location>
</feature>
<reference evidence="6" key="2">
    <citation type="submission" date="2024-07" db="EMBL/GenBank/DDBJ databases">
        <title>Streptomyces haneummycinica sp. nov., a new antibiotic-producing actinobacterium isolated from marine sediment.</title>
        <authorList>
            <person name="Uemura M."/>
            <person name="Hamada M."/>
            <person name="Hirano S."/>
            <person name="Kobayashi K."/>
            <person name="Ohshiro T."/>
            <person name="Kobayashi T."/>
            <person name="Terahara T."/>
        </authorList>
    </citation>
    <scope>NUCLEOTIDE SEQUENCE</scope>
    <source>
        <strain evidence="6">KM77-8</strain>
    </source>
</reference>
<dbReference type="Gene3D" id="3.10.129.110">
    <property type="entry name" value="Polyketide synthase dehydratase"/>
    <property type="match status" value="1"/>
</dbReference>
<dbReference type="InterPro" id="IPR049552">
    <property type="entry name" value="PKS_DH_N"/>
</dbReference>
<proteinExistence type="predicted"/>
<dbReference type="InterPro" id="IPR049551">
    <property type="entry name" value="PKS_DH_C"/>
</dbReference>
<dbReference type="PANTHER" id="PTHR43775">
    <property type="entry name" value="FATTY ACID SYNTHASE"/>
    <property type="match status" value="1"/>
</dbReference>
<accession>A0AAT9HGB2</accession>
<protein>
    <recommendedName>
        <fullName evidence="5">PKS/mFAS DH domain-containing protein</fullName>
    </recommendedName>
</protein>
<dbReference type="AlphaFoldDB" id="A0AAT9HGB2"/>
<evidence type="ECO:0000259" key="5">
    <source>
        <dbReference type="PROSITE" id="PS52019"/>
    </source>
</evidence>
<dbReference type="InterPro" id="IPR049900">
    <property type="entry name" value="PKS_mFAS_DH"/>
</dbReference>
<keyword evidence="2" id="KW-0597">Phosphoprotein</keyword>
<dbReference type="InterPro" id="IPR020807">
    <property type="entry name" value="PKS_DH"/>
</dbReference>
<dbReference type="Pfam" id="PF14765">
    <property type="entry name" value="PS-DH"/>
    <property type="match status" value="1"/>
</dbReference>
<organism evidence="6">
    <name type="scientific">Streptomyces haneummycinicus</name>
    <dbReference type="NCBI Taxonomy" id="3074435"/>
    <lineage>
        <taxon>Bacteria</taxon>
        <taxon>Bacillati</taxon>
        <taxon>Actinomycetota</taxon>
        <taxon>Actinomycetes</taxon>
        <taxon>Kitasatosporales</taxon>
        <taxon>Streptomycetaceae</taxon>
        <taxon>Streptomyces</taxon>
    </lineage>
</organism>
<dbReference type="EMBL" id="AP035768">
    <property type="protein sequence ID" value="BFO16444.1"/>
    <property type="molecule type" value="Genomic_DNA"/>
</dbReference>
<dbReference type="InterPro" id="IPR042104">
    <property type="entry name" value="PKS_dehydratase_sf"/>
</dbReference>
<evidence type="ECO:0000256" key="1">
    <source>
        <dbReference type="ARBA" id="ARBA00022450"/>
    </source>
</evidence>